<keyword evidence="2" id="KW-1185">Reference proteome</keyword>
<reference evidence="1 2" key="1">
    <citation type="submission" date="2020-02" db="EMBL/GenBank/DDBJ databases">
        <title>Flavobacteriaceae Psychroflexus bacterium YR1-1, complete genome.</title>
        <authorList>
            <person name="Li Y."/>
            <person name="Wu S."/>
        </authorList>
    </citation>
    <scope>NUCLEOTIDE SEQUENCE [LARGE SCALE GENOMIC DNA]</scope>
    <source>
        <strain evidence="1 2">YR1-1</strain>
    </source>
</reference>
<comment type="caution">
    <text evidence="1">The sequence shown here is derived from an EMBL/GenBank/DDBJ whole genome shotgun (WGS) entry which is preliminary data.</text>
</comment>
<protein>
    <submittedName>
        <fullName evidence="1">DUF4251 domain-containing protein</fullName>
    </submittedName>
</protein>
<dbReference type="AlphaFoldDB" id="A0A6B3R150"/>
<accession>A0A6B3R150</accession>
<evidence type="ECO:0000313" key="2">
    <source>
        <dbReference type="Proteomes" id="UP000478505"/>
    </source>
</evidence>
<dbReference type="RefSeq" id="WP_164005066.1">
    <property type="nucleotide sequence ID" value="NZ_JAAIKD010000004.1"/>
</dbReference>
<gene>
    <name evidence="1" type="ORF">G3567_09400</name>
</gene>
<dbReference type="PROSITE" id="PS51257">
    <property type="entry name" value="PROKAR_LIPOPROTEIN"/>
    <property type="match status" value="1"/>
</dbReference>
<dbReference type="Proteomes" id="UP000478505">
    <property type="component" value="Unassembled WGS sequence"/>
</dbReference>
<dbReference type="EMBL" id="JAAIKD010000004">
    <property type="protein sequence ID" value="NEV94356.1"/>
    <property type="molecule type" value="Genomic_DNA"/>
</dbReference>
<sequence length="188" mass="21239">MMHKSIKISFLLILTGVLTLTSCGTSRDFTSEEFQDLEAILQDRYFKIEAEFARPFVTNALAQIGNSSLFAPGDNASQINITGDSNYLKFEGDTVSADLPYFGERQMGGGYSDDDGIVFIGQPKDLETIKAKDENKYIIRFDIQKETESFQIRLTFYPNHKATIHVTSSHRNQISYRGNLEDVELSEK</sequence>
<evidence type="ECO:0000313" key="1">
    <source>
        <dbReference type="EMBL" id="NEV94356.1"/>
    </source>
</evidence>
<dbReference type="Gene3D" id="2.40.128.410">
    <property type="match status" value="1"/>
</dbReference>
<organism evidence="1 2">
    <name type="scientific">Psychroflexus aurantiacus</name>
    <dbReference type="NCBI Taxonomy" id="2709310"/>
    <lineage>
        <taxon>Bacteria</taxon>
        <taxon>Pseudomonadati</taxon>
        <taxon>Bacteroidota</taxon>
        <taxon>Flavobacteriia</taxon>
        <taxon>Flavobacteriales</taxon>
        <taxon>Flavobacteriaceae</taxon>
        <taxon>Psychroflexus</taxon>
    </lineage>
</organism>
<dbReference type="InterPro" id="IPR025347">
    <property type="entry name" value="DUF4251"/>
</dbReference>
<name>A0A6B3R150_9FLAO</name>
<proteinExistence type="predicted"/>
<dbReference type="Pfam" id="PF14059">
    <property type="entry name" value="DUF4251"/>
    <property type="match status" value="1"/>
</dbReference>